<organism evidence="2 3">
    <name type="scientific">Ophiocordyceps camponoti-rufipedis</name>
    <dbReference type="NCBI Taxonomy" id="2004952"/>
    <lineage>
        <taxon>Eukaryota</taxon>
        <taxon>Fungi</taxon>
        <taxon>Dikarya</taxon>
        <taxon>Ascomycota</taxon>
        <taxon>Pezizomycotina</taxon>
        <taxon>Sordariomycetes</taxon>
        <taxon>Hypocreomycetidae</taxon>
        <taxon>Hypocreales</taxon>
        <taxon>Ophiocordycipitaceae</taxon>
        <taxon>Ophiocordyceps</taxon>
    </lineage>
</organism>
<reference evidence="2 3" key="1">
    <citation type="submission" date="2017-06" db="EMBL/GenBank/DDBJ databases">
        <title>Ant-infecting Ophiocordyceps genomes reveal a high diversity of potential behavioral manipulation genes and a possible major role for enterotoxins.</title>
        <authorList>
            <person name="De Bekker C."/>
            <person name="Evans H.C."/>
            <person name="Brachmann A."/>
            <person name="Hughes D.P."/>
        </authorList>
    </citation>
    <scope>NUCLEOTIDE SEQUENCE [LARGE SCALE GENOMIC DNA]</scope>
    <source>
        <strain evidence="2 3">Map16</strain>
    </source>
</reference>
<sequence length="102" mass="11523">MDGAKHNWLKPPALRRHDSNVQDWEEWEDVMVVTPIEPENSTTAAPTPSPPSGTRERTPTKSTTSRHSTAKVKRLRSRRRQKAQNAKAGIKLITDILSTQQL</sequence>
<accession>A0A2C5YUU7</accession>
<keyword evidence="3" id="KW-1185">Reference proteome</keyword>
<feature type="region of interest" description="Disordered" evidence="1">
    <location>
        <begin position="34"/>
        <end position="89"/>
    </location>
</feature>
<dbReference type="AlphaFoldDB" id="A0A2C5YUU7"/>
<evidence type="ECO:0000313" key="2">
    <source>
        <dbReference type="EMBL" id="PHH70681.1"/>
    </source>
</evidence>
<comment type="caution">
    <text evidence="2">The sequence shown here is derived from an EMBL/GenBank/DDBJ whole genome shotgun (WGS) entry which is preliminary data.</text>
</comment>
<protein>
    <submittedName>
        <fullName evidence="2">Uncharacterized protein</fullName>
    </submittedName>
</protein>
<feature type="region of interest" description="Disordered" evidence="1">
    <location>
        <begin position="1"/>
        <end position="21"/>
    </location>
</feature>
<name>A0A2C5YUU7_9HYPO</name>
<proteinExistence type="predicted"/>
<feature type="compositionally biased region" description="Basic residues" evidence="1">
    <location>
        <begin position="68"/>
        <end position="82"/>
    </location>
</feature>
<evidence type="ECO:0000313" key="3">
    <source>
        <dbReference type="Proteomes" id="UP000226431"/>
    </source>
</evidence>
<dbReference type="EMBL" id="NJES01000597">
    <property type="protein sequence ID" value="PHH70681.1"/>
    <property type="molecule type" value="Genomic_DNA"/>
</dbReference>
<dbReference type="STRING" id="2004952.A0A2C5YUU7"/>
<dbReference type="Proteomes" id="UP000226431">
    <property type="component" value="Unassembled WGS sequence"/>
</dbReference>
<gene>
    <name evidence="2" type="ORF">CDD80_5794</name>
</gene>
<evidence type="ECO:0000256" key="1">
    <source>
        <dbReference type="SAM" id="MobiDB-lite"/>
    </source>
</evidence>